<dbReference type="AlphaFoldDB" id="A0A0A0RX24"/>
<sequence>MGICQSNNRRPLIKDVYWKLSMIDFFSIEDRNGDGFITLEEIIANTAPLEEHCSASTEKMKALAQGLTEFWTEAGIKPGKKVSKKNFLKGLSKLGEKELERESKGIPTLHSAVANALFDIIDENDNNQLSEKEIRNWMAASGLNPEDAVQIMRDADYREKGYITREELIESEFCSFFRPDKCMIQLGIRVV</sequence>
<proteinExistence type="evidence at transcript level"/>
<evidence type="ECO:0000259" key="2">
    <source>
        <dbReference type="PROSITE" id="PS50222"/>
    </source>
</evidence>
<dbReference type="PROSITE" id="PS00018">
    <property type="entry name" value="EF_HAND_1"/>
    <property type="match status" value="2"/>
</dbReference>
<feature type="domain" description="EF-hand" evidence="2">
    <location>
        <begin position="109"/>
        <end position="144"/>
    </location>
</feature>
<reference evidence="3" key="1">
    <citation type="journal article" date="2015" name="PLoS ONE">
        <title>Occurrence of Isopenicillin-N-Synthase Homologs in Bioluminescent Ctenophores and Implications for Coelenterazine Biosynthesis.</title>
        <authorList>
            <person name="Francis W.R."/>
            <person name="Shaner N.C."/>
            <person name="Christianson L.M."/>
            <person name="Powers M.L."/>
            <person name="Haddock S.H."/>
        </authorList>
    </citation>
    <scope>NUCLEOTIDE SEQUENCE</scope>
</reference>
<dbReference type="Pfam" id="PF13202">
    <property type="entry name" value="EF-hand_5"/>
    <property type="match status" value="1"/>
</dbReference>
<dbReference type="EMBL" id="KM233771">
    <property type="protein sequence ID" value="AIW06421.1"/>
    <property type="molecule type" value="mRNA"/>
</dbReference>
<evidence type="ECO:0000256" key="1">
    <source>
        <dbReference type="ARBA" id="ARBA00022837"/>
    </source>
</evidence>
<dbReference type="InterPro" id="IPR002048">
    <property type="entry name" value="EF_hand_dom"/>
</dbReference>
<dbReference type="GO" id="GO:0005509">
    <property type="term" value="F:calcium ion binding"/>
    <property type="evidence" value="ECO:0007669"/>
    <property type="project" value="InterPro"/>
</dbReference>
<protein>
    <submittedName>
        <fullName evidence="3">Putative photoprotein-like protein</fullName>
    </submittedName>
</protein>
<name>A0A0A0RX24_9METZ</name>
<evidence type="ECO:0000313" key="3">
    <source>
        <dbReference type="EMBL" id="AIW06421.1"/>
    </source>
</evidence>
<dbReference type="InterPro" id="IPR018247">
    <property type="entry name" value="EF_Hand_1_Ca_BS"/>
</dbReference>
<keyword evidence="1" id="KW-0106">Calcium</keyword>
<dbReference type="InterPro" id="IPR011992">
    <property type="entry name" value="EF-hand-dom_pair"/>
</dbReference>
<dbReference type="Gene3D" id="1.10.238.10">
    <property type="entry name" value="EF-hand"/>
    <property type="match status" value="1"/>
</dbReference>
<dbReference type="SUPFAM" id="SSF47473">
    <property type="entry name" value="EF-hand"/>
    <property type="match status" value="1"/>
</dbReference>
<accession>A0A0A0RX24</accession>
<dbReference type="PROSITE" id="PS50222">
    <property type="entry name" value="EF_HAND_2"/>
    <property type="match status" value="1"/>
</dbReference>
<organism evidence="3">
    <name type="scientific">Ocyropsis maculata</name>
    <dbReference type="NCBI Taxonomy" id="140483"/>
    <lineage>
        <taxon>Eukaryota</taxon>
        <taxon>Metazoa</taxon>
        <taxon>Ctenophora</taxon>
        <taxon>Tentaculata</taxon>
        <taxon>Lobata</taxon>
        <taxon>Ocyropsidae</taxon>
        <taxon>Ocyropsis</taxon>
    </lineage>
</organism>